<dbReference type="Pfam" id="PF08309">
    <property type="entry name" value="LVIVD"/>
    <property type="match status" value="3"/>
</dbReference>
<dbReference type="AlphaFoldDB" id="A0A3A8JLM7"/>
<dbReference type="SUPFAM" id="SSF63829">
    <property type="entry name" value="Calcium-dependent phosphotriesterase"/>
    <property type="match status" value="1"/>
</dbReference>
<evidence type="ECO:0008006" key="3">
    <source>
        <dbReference type="Google" id="ProtNLM"/>
    </source>
</evidence>
<dbReference type="InterPro" id="IPR013211">
    <property type="entry name" value="LVIVD"/>
</dbReference>
<dbReference type="Proteomes" id="UP000268313">
    <property type="component" value="Unassembled WGS sequence"/>
</dbReference>
<dbReference type="InterPro" id="IPR015943">
    <property type="entry name" value="WD40/YVTN_repeat-like_dom_sf"/>
</dbReference>
<comment type="caution">
    <text evidence="1">The sequence shown here is derived from an EMBL/GenBank/DDBJ whole genome shotgun (WGS) entry which is preliminary data.</text>
</comment>
<name>A0A3A8JLM7_9BACT</name>
<dbReference type="Gene3D" id="2.130.10.10">
    <property type="entry name" value="YVTN repeat-like/Quinoprotein amine dehydrogenase"/>
    <property type="match status" value="1"/>
</dbReference>
<dbReference type="SUPFAM" id="SSF75011">
    <property type="entry name" value="3-carboxy-cis,cis-mucoante lactonizing enzyme"/>
    <property type="match status" value="1"/>
</dbReference>
<keyword evidence="2" id="KW-1185">Reference proteome</keyword>
<organism evidence="1 2">
    <name type="scientific">Corallococcus carmarthensis</name>
    <dbReference type="NCBI Taxonomy" id="2316728"/>
    <lineage>
        <taxon>Bacteria</taxon>
        <taxon>Pseudomonadati</taxon>
        <taxon>Myxococcota</taxon>
        <taxon>Myxococcia</taxon>
        <taxon>Myxococcales</taxon>
        <taxon>Cystobacterineae</taxon>
        <taxon>Myxococcaceae</taxon>
        <taxon>Corallococcus</taxon>
    </lineage>
</organism>
<protein>
    <recommendedName>
        <fullName evidence="3">Lipoprotein</fullName>
    </recommendedName>
</protein>
<proteinExistence type="predicted"/>
<sequence>MEEGMNRFPLVAATAFLAFGCGKDNSENKAECQVEAIDLTGCDRSTLSAVQGEGIWNANINFDDGYTGPSSIRFSPGDPLLVGLSMTTKQVTSDTFYLASDVTGTDGSTVRYAFSGCKANGPGEVLGVARVCRNGTTVRNGTFTAVRVARRAGEAESDRVELLGQGALPRGAANGVVVAGGYAYVIAGSEGMFVFDVKDPAHPALVSEHKIPTETYTSALISGTTLYLGTYATGIRICDLAAKPQAPSCDKTVLADLTVRVDGMAKAGNLLYVASPLPKSDIVILDVTQPSAPTLVVRYTVEGASADLNEYPYALAVQDDRLYVSNWSYGVTVTDLAPLATTTKVPKILGRFGGPSTSALAVGKLGDATVVYQGSDAWGSSLLALDATHPEAIVQRGELPLRQEATMGGMALSGTTLYVANYQDGLRVYDVSTLGTPKAAGYFNTWNETDTGRGLSYFDGLQGVHVADGLVYGWDTARGLLIFRHTP</sequence>
<accession>A0A3A8JLM7</accession>
<dbReference type="PROSITE" id="PS51257">
    <property type="entry name" value="PROKAR_LIPOPROTEIN"/>
    <property type="match status" value="1"/>
</dbReference>
<dbReference type="EMBL" id="RAWE01000237">
    <property type="protein sequence ID" value="RKG95898.1"/>
    <property type="molecule type" value="Genomic_DNA"/>
</dbReference>
<gene>
    <name evidence="1" type="ORF">D7X32_37620</name>
</gene>
<evidence type="ECO:0000313" key="1">
    <source>
        <dbReference type="EMBL" id="RKG95898.1"/>
    </source>
</evidence>
<evidence type="ECO:0000313" key="2">
    <source>
        <dbReference type="Proteomes" id="UP000268313"/>
    </source>
</evidence>
<reference evidence="2" key="1">
    <citation type="submission" date="2018-09" db="EMBL/GenBank/DDBJ databases">
        <authorList>
            <person name="Livingstone P.G."/>
            <person name="Whitworth D.E."/>
        </authorList>
    </citation>
    <scope>NUCLEOTIDE SEQUENCE [LARGE SCALE GENOMIC DNA]</scope>
    <source>
        <strain evidence="2">CA043D</strain>
    </source>
</reference>